<evidence type="ECO:0000256" key="2">
    <source>
        <dbReference type="ARBA" id="ARBA00010992"/>
    </source>
</evidence>
<dbReference type="PANTHER" id="PTHR48022:SF2">
    <property type="entry name" value="PLASTIDIC GLUCOSE TRANSPORTER 4"/>
    <property type="match status" value="1"/>
</dbReference>
<dbReference type="SUPFAM" id="SSF103473">
    <property type="entry name" value="MFS general substrate transporter"/>
    <property type="match status" value="1"/>
</dbReference>
<dbReference type="InterPro" id="IPR050360">
    <property type="entry name" value="MFS_Sugar_Transporters"/>
</dbReference>
<evidence type="ECO:0000259" key="7">
    <source>
        <dbReference type="PROSITE" id="PS50850"/>
    </source>
</evidence>
<protein>
    <recommendedName>
        <fullName evidence="7">Major facilitator superfamily (MFS) profile domain-containing protein</fullName>
    </recommendedName>
</protein>
<proteinExistence type="inferred from homology"/>
<evidence type="ECO:0000256" key="6">
    <source>
        <dbReference type="SAM" id="Phobius"/>
    </source>
</evidence>
<keyword evidence="4 6" id="KW-1133">Transmembrane helix</keyword>
<feature type="domain" description="Major facilitator superfamily (MFS) profile" evidence="7">
    <location>
        <begin position="59"/>
        <end position="510"/>
    </location>
</feature>
<sequence length="555" mass="60019">MKDLDIVHKDGSDHVEKVGALSSTVELNHTDFIQAQQDTLGQGSPPWQVIRTNLRTCATIVIVQLNGIILGLEYALLGGLVGVQAFCKTMGSYDEATGAYAVAANTLSLWAGLFGLMQFLGQIFAGWFADRFGRSWCMYLMCLNVYVGVMTEILSRDKYDYLGAKIIMGTATGIMQVVVPTYVAEITPREIRGVSIGMFAFNLSLGSLIGTVVTYGANQAYGADVNDNRGWKVPLYVGLAAPTVALVGMLLLMPESPYWYVLKNRVSSARRSLQRLHPNKSAEEVDRLCHELMYTVLKEGDEQASQKDASYLECLRGANLQRTFSALFPSLAQQLVGNQLVQSYSTYFFEIAGLSNSLLGSVIVTIVGLASAVVAFFLIEMKSVGRWHLVFWGVAGITVSMLAIGIIDSAAGTTDSSAGGGYVAFIALFNAAVTIGPGVAGWAYCGETASARLRAKTATLAVGCNAIIGTTTNIVIPFELSAIGPKTGYMFFGLGVISCVLIYLWIPDITGRSFSQLDELFERRIPARKFSEAVCTGEYGNEHQKPDKQQQDDAV</sequence>
<organism evidence="8 9">
    <name type="scientific">Sporothrix curviconia</name>
    <dbReference type="NCBI Taxonomy" id="1260050"/>
    <lineage>
        <taxon>Eukaryota</taxon>
        <taxon>Fungi</taxon>
        <taxon>Dikarya</taxon>
        <taxon>Ascomycota</taxon>
        <taxon>Pezizomycotina</taxon>
        <taxon>Sordariomycetes</taxon>
        <taxon>Sordariomycetidae</taxon>
        <taxon>Ophiostomatales</taxon>
        <taxon>Ophiostomataceae</taxon>
        <taxon>Sporothrix</taxon>
    </lineage>
</organism>
<evidence type="ECO:0000313" key="8">
    <source>
        <dbReference type="EMBL" id="CAK7232836.1"/>
    </source>
</evidence>
<gene>
    <name evidence="8" type="ORF">SCUCBS95973_008392</name>
</gene>
<feature type="transmembrane region" description="Helical" evidence="6">
    <location>
        <begin position="488"/>
        <end position="506"/>
    </location>
</feature>
<feature type="transmembrane region" description="Helical" evidence="6">
    <location>
        <begin position="68"/>
        <end position="87"/>
    </location>
</feature>
<accession>A0ABP0CP36</accession>
<dbReference type="EMBL" id="CAWUHB010000068">
    <property type="protein sequence ID" value="CAK7232836.1"/>
    <property type="molecule type" value="Genomic_DNA"/>
</dbReference>
<evidence type="ECO:0000256" key="5">
    <source>
        <dbReference type="ARBA" id="ARBA00023136"/>
    </source>
</evidence>
<dbReference type="InterPro" id="IPR005828">
    <property type="entry name" value="MFS_sugar_transport-like"/>
</dbReference>
<feature type="transmembrane region" description="Helical" evidence="6">
    <location>
        <begin position="233"/>
        <end position="253"/>
    </location>
</feature>
<comment type="subcellular location">
    <subcellularLocation>
        <location evidence="1">Membrane</location>
        <topology evidence="1">Multi-pass membrane protein</topology>
    </subcellularLocation>
</comment>
<dbReference type="Proteomes" id="UP001642405">
    <property type="component" value="Unassembled WGS sequence"/>
</dbReference>
<dbReference type="InterPro" id="IPR036259">
    <property type="entry name" value="MFS_trans_sf"/>
</dbReference>
<comment type="similarity">
    <text evidence="2">Belongs to the major facilitator superfamily. Sugar transporter (TC 2.A.1.1) family.</text>
</comment>
<dbReference type="Pfam" id="PF00083">
    <property type="entry name" value="Sugar_tr"/>
    <property type="match status" value="1"/>
</dbReference>
<feature type="transmembrane region" description="Helical" evidence="6">
    <location>
        <begin position="136"/>
        <end position="154"/>
    </location>
</feature>
<feature type="transmembrane region" description="Helical" evidence="6">
    <location>
        <begin position="99"/>
        <end position="124"/>
    </location>
</feature>
<comment type="caution">
    <text evidence="8">The sequence shown here is derived from an EMBL/GenBank/DDBJ whole genome shotgun (WGS) entry which is preliminary data.</text>
</comment>
<evidence type="ECO:0000313" key="9">
    <source>
        <dbReference type="Proteomes" id="UP001642405"/>
    </source>
</evidence>
<dbReference type="PANTHER" id="PTHR48022">
    <property type="entry name" value="PLASTIDIC GLUCOSE TRANSPORTER 4"/>
    <property type="match status" value="1"/>
</dbReference>
<keyword evidence="5 6" id="KW-0472">Membrane</keyword>
<dbReference type="InterPro" id="IPR020846">
    <property type="entry name" value="MFS_dom"/>
</dbReference>
<keyword evidence="9" id="KW-1185">Reference proteome</keyword>
<reference evidence="8 9" key="1">
    <citation type="submission" date="2024-01" db="EMBL/GenBank/DDBJ databases">
        <authorList>
            <person name="Allen C."/>
            <person name="Tagirdzhanova G."/>
        </authorList>
    </citation>
    <scope>NUCLEOTIDE SEQUENCE [LARGE SCALE GENOMIC DNA]</scope>
</reference>
<dbReference type="Gene3D" id="1.20.1250.20">
    <property type="entry name" value="MFS general substrate transporter like domains"/>
    <property type="match status" value="1"/>
</dbReference>
<dbReference type="PROSITE" id="PS50850">
    <property type="entry name" value="MFS"/>
    <property type="match status" value="1"/>
</dbReference>
<evidence type="ECO:0000256" key="4">
    <source>
        <dbReference type="ARBA" id="ARBA00022989"/>
    </source>
</evidence>
<evidence type="ECO:0000256" key="3">
    <source>
        <dbReference type="ARBA" id="ARBA00022692"/>
    </source>
</evidence>
<feature type="transmembrane region" description="Helical" evidence="6">
    <location>
        <begin position="390"/>
        <end position="410"/>
    </location>
</feature>
<feature type="transmembrane region" description="Helical" evidence="6">
    <location>
        <begin position="358"/>
        <end position="378"/>
    </location>
</feature>
<feature type="transmembrane region" description="Helical" evidence="6">
    <location>
        <begin position="196"/>
        <end position="221"/>
    </location>
</feature>
<feature type="transmembrane region" description="Helical" evidence="6">
    <location>
        <begin position="422"/>
        <end position="445"/>
    </location>
</feature>
<keyword evidence="3 6" id="KW-0812">Transmembrane</keyword>
<name>A0ABP0CP36_9PEZI</name>
<feature type="transmembrane region" description="Helical" evidence="6">
    <location>
        <begin position="457"/>
        <end position="476"/>
    </location>
</feature>
<evidence type="ECO:0000256" key="1">
    <source>
        <dbReference type="ARBA" id="ARBA00004141"/>
    </source>
</evidence>